<accession>A0A329STM7</accession>
<evidence type="ECO:0000256" key="3">
    <source>
        <dbReference type="ARBA" id="ARBA00023002"/>
    </source>
</evidence>
<dbReference type="EMBL" id="RCML01000007">
    <property type="protein sequence ID" value="KAG2999697.1"/>
    <property type="molecule type" value="Genomic_DNA"/>
</dbReference>
<evidence type="ECO:0000256" key="1">
    <source>
        <dbReference type="ARBA" id="ARBA00010617"/>
    </source>
</evidence>
<comment type="similarity">
    <text evidence="1">Belongs to the cytochrome P450 family.</text>
</comment>
<evidence type="ECO:0000313" key="8">
    <source>
        <dbReference type="EMBL" id="KAG2955237.1"/>
    </source>
</evidence>
<dbReference type="Proteomes" id="UP000697107">
    <property type="component" value="Unassembled WGS sequence"/>
</dbReference>
<dbReference type="SUPFAM" id="SSF48264">
    <property type="entry name" value="Cytochrome P450"/>
    <property type="match status" value="1"/>
</dbReference>
<evidence type="ECO:0000256" key="2">
    <source>
        <dbReference type="ARBA" id="ARBA00022723"/>
    </source>
</evidence>
<dbReference type="Proteomes" id="UP000760860">
    <property type="component" value="Unassembled WGS sequence"/>
</dbReference>
<dbReference type="Proteomes" id="UP000774804">
    <property type="component" value="Unassembled WGS sequence"/>
</dbReference>
<dbReference type="PRINTS" id="PR00385">
    <property type="entry name" value="P450"/>
</dbReference>
<evidence type="ECO:0000313" key="13">
    <source>
        <dbReference type="Proteomes" id="UP000251314"/>
    </source>
</evidence>
<name>A0A329STM7_9STRA</name>
<dbReference type="EMBL" id="RCMK01000006">
    <property type="protein sequence ID" value="KAG2955237.1"/>
    <property type="molecule type" value="Genomic_DNA"/>
</dbReference>
<dbReference type="Pfam" id="PF00067">
    <property type="entry name" value="p450"/>
    <property type="match status" value="1"/>
</dbReference>
<keyword evidence="5" id="KW-0349">Heme</keyword>
<keyword evidence="3" id="KW-0560">Oxidoreductase</keyword>
<dbReference type="PRINTS" id="PR00463">
    <property type="entry name" value="EP450I"/>
</dbReference>
<dbReference type="EMBL" id="RCMG01000010">
    <property type="protein sequence ID" value="KAG2868587.1"/>
    <property type="molecule type" value="Genomic_DNA"/>
</dbReference>
<dbReference type="PANTHER" id="PTHR24296">
    <property type="entry name" value="CYTOCHROME P450"/>
    <property type="match status" value="1"/>
</dbReference>
<evidence type="ECO:0000313" key="9">
    <source>
        <dbReference type="EMBL" id="KAG2999697.1"/>
    </source>
</evidence>
<evidence type="ECO:0000313" key="10">
    <source>
        <dbReference type="EMBL" id="KAG3228090.1"/>
    </source>
</evidence>
<dbReference type="InterPro" id="IPR002401">
    <property type="entry name" value="Cyt_P450_E_grp-I"/>
</dbReference>
<dbReference type="EMBL" id="RCMV01000021">
    <property type="protein sequence ID" value="KAG3228090.1"/>
    <property type="molecule type" value="Genomic_DNA"/>
</dbReference>
<evidence type="ECO:0000313" key="6">
    <source>
        <dbReference type="EMBL" id="KAG2868587.1"/>
    </source>
</evidence>
<dbReference type="EMBL" id="JAENGZ010000052">
    <property type="protein sequence ID" value="KAG6971452.1"/>
    <property type="molecule type" value="Genomic_DNA"/>
</dbReference>
<dbReference type="Proteomes" id="UP000736787">
    <property type="component" value="Unassembled WGS sequence"/>
</dbReference>
<evidence type="ECO:0000256" key="5">
    <source>
        <dbReference type="PIRSR" id="PIRSR602401-1"/>
    </source>
</evidence>
<dbReference type="InterPro" id="IPR036396">
    <property type="entry name" value="Cyt_P450_sf"/>
</dbReference>
<dbReference type="GO" id="GO:0016705">
    <property type="term" value="F:oxidoreductase activity, acting on paired donors, with incorporation or reduction of molecular oxygen"/>
    <property type="evidence" value="ECO:0007669"/>
    <property type="project" value="InterPro"/>
</dbReference>
<feature type="binding site" description="axial binding residue" evidence="5">
    <location>
        <position position="505"/>
    </location>
    <ligand>
        <name>heme</name>
        <dbReference type="ChEBI" id="CHEBI:30413"/>
    </ligand>
    <ligandPart>
        <name>Fe</name>
        <dbReference type="ChEBI" id="CHEBI:18248"/>
    </ligandPart>
</feature>
<dbReference type="EMBL" id="MJFZ01000049">
    <property type="protein sequence ID" value="RAW40343.1"/>
    <property type="molecule type" value="Genomic_DNA"/>
</dbReference>
<dbReference type="GO" id="GO:0020037">
    <property type="term" value="F:heme binding"/>
    <property type="evidence" value="ECO:0007669"/>
    <property type="project" value="InterPro"/>
</dbReference>
<keyword evidence="4 5" id="KW-0408">Iron</keyword>
<dbReference type="Gene3D" id="1.10.630.10">
    <property type="entry name" value="Cytochrome P450"/>
    <property type="match status" value="1"/>
</dbReference>
<evidence type="ECO:0000313" key="7">
    <source>
        <dbReference type="EMBL" id="KAG2942872.1"/>
    </source>
</evidence>
<reference evidence="12 13" key="1">
    <citation type="submission" date="2018-01" db="EMBL/GenBank/DDBJ databases">
        <title>Draft genome of the strawberry crown rot pathogen Phytophthora cactorum.</title>
        <authorList>
            <person name="Armitage A.D."/>
            <person name="Lysoe E."/>
            <person name="Nellist C.F."/>
            <person name="Harrison R.J."/>
            <person name="Brurberg M.B."/>
        </authorList>
    </citation>
    <scope>NUCLEOTIDE SEQUENCE [LARGE SCALE GENOMIC DNA]</scope>
    <source>
        <strain evidence="12 13">10300</strain>
    </source>
</reference>
<dbReference type="AlphaFoldDB" id="A0A329STM7"/>
<sequence length="574" mass="64632">MVKLHGQDLHELRDEGINEISWGFSLSGGLLYSSTCWAESSIAMWTLSQHDAAAAVAFVTAVYVGWDVVSSVVARRAVNKVLADQEIYEPPSLPIVGHTLELANNKDRFHDWLTEKCLAAGGRPWVLRIIGRPPTLVLTSPKEIEEVFKTHVDIFEKGPDIREIGYDFFGEGIVGVDGDKWRQQRRTASHLFSMNMLKDKMDAVVIEKSLQLRDVLAECARKNEPVSMKSLLSNLSSDVFTKIGFGVDLNGLGGDVDVEMEHPFIKAVETFGYVFQSRLQSPMWLWRLKKRFGLAEEGELRKAQKIVHSLVTDIMKKSIADKNAATDSKQQKDLITLFMDTMDSTAAVMEIRDAVMNFFLAGKDTTSFSMSWMIVNMNRYPRVLDKIRAEINANLPELMSGELEAPSMSDLQKLPYLEAAMRESLRLYMTTVHRAPNQSVTLDGGLHVPFGTHVIVPTYAMGRMPSVWGEDAAEFRPERWIDEDGKVIKMSPFKFFSFLAGPHQCLGMRFALLEMQTVMAVLLSRFDIKTVENPFDITYDYSVVIPIKGPLMANIHDRSASTASRQVPVLFLHR</sequence>
<dbReference type="CDD" id="cd11064">
    <property type="entry name" value="CYP86A"/>
    <property type="match status" value="1"/>
</dbReference>
<dbReference type="STRING" id="29920.A0A329STM7"/>
<evidence type="ECO:0000313" key="11">
    <source>
        <dbReference type="EMBL" id="KAG6971452.1"/>
    </source>
</evidence>
<dbReference type="Proteomes" id="UP000251314">
    <property type="component" value="Unassembled WGS sequence"/>
</dbReference>
<dbReference type="GO" id="GO:0004497">
    <property type="term" value="F:monooxygenase activity"/>
    <property type="evidence" value="ECO:0007669"/>
    <property type="project" value="InterPro"/>
</dbReference>
<evidence type="ECO:0008006" key="14">
    <source>
        <dbReference type="Google" id="ProtNLM"/>
    </source>
</evidence>
<dbReference type="Proteomes" id="UP000688947">
    <property type="component" value="Unassembled WGS sequence"/>
</dbReference>
<protein>
    <recommendedName>
        <fullName evidence="14">Cytochrome P450</fullName>
    </recommendedName>
</protein>
<dbReference type="VEuPathDB" id="FungiDB:PC110_g3412"/>
<dbReference type="OrthoDB" id="2843at2759"/>
<reference evidence="11" key="3">
    <citation type="submission" date="2021-01" db="EMBL/GenBank/DDBJ databases">
        <title>Phytophthora aleatoria, a newly-described species from Pinus radiata is distinct from Phytophthora cactorum isolates based on comparative genomics.</title>
        <authorList>
            <person name="Mcdougal R."/>
            <person name="Panda P."/>
            <person name="Williams N."/>
            <person name="Studholme D.J."/>
        </authorList>
    </citation>
    <scope>NUCLEOTIDE SEQUENCE</scope>
    <source>
        <strain evidence="11">NZFS 3830</strain>
    </source>
</reference>
<evidence type="ECO:0000256" key="4">
    <source>
        <dbReference type="ARBA" id="ARBA00023004"/>
    </source>
</evidence>
<proteinExistence type="inferred from homology"/>
<dbReference type="InterPro" id="IPR001128">
    <property type="entry name" value="Cyt_P450"/>
</dbReference>
<gene>
    <name evidence="11" type="ORF">JG687_00002017</name>
    <name evidence="12" type="ORF">PC110_g3412</name>
    <name evidence="6" type="ORF">PC113_g1001</name>
    <name evidence="7" type="ORF">PC115_g1184</name>
    <name evidence="8" type="ORF">PC117_g582</name>
    <name evidence="9" type="ORF">PC118_g664</name>
    <name evidence="10" type="ORF">PC129_g1392</name>
</gene>
<organism evidence="12 13">
    <name type="scientific">Phytophthora cactorum</name>
    <dbReference type="NCBI Taxonomy" id="29920"/>
    <lineage>
        <taxon>Eukaryota</taxon>
        <taxon>Sar</taxon>
        <taxon>Stramenopiles</taxon>
        <taxon>Oomycota</taxon>
        <taxon>Peronosporomycetes</taxon>
        <taxon>Peronosporales</taxon>
        <taxon>Peronosporaceae</taxon>
        <taxon>Phytophthora</taxon>
    </lineage>
</organism>
<dbReference type="GO" id="GO:0005506">
    <property type="term" value="F:iron ion binding"/>
    <property type="evidence" value="ECO:0007669"/>
    <property type="project" value="InterPro"/>
</dbReference>
<comment type="cofactor">
    <cofactor evidence="5">
        <name>heme</name>
        <dbReference type="ChEBI" id="CHEBI:30413"/>
    </cofactor>
</comment>
<evidence type="ECO:0000313" key="12">
    <source>
        <dbReference type="EMBL" id="RAW40343.1"/>
    </source>
</evidence>
<keyword evidence="13" id="KW-1185">Reference proteome</keyword>
<reference evidence="6" key="2">
    <citation type="submission" date="2018-10" db="EMBL/GenBank/DDBJ databases">
        <title>Effector identification in a new, highly contiguous assembly of the strawberry crown rot pathogen Phytophthora cactorum.</title>
        <authorList>
            <person name="Armitage A.D."/>
            <person name="Nellist C.F."/>
            <person name="Bates H."/>
            <person name="Vickerstaff R.J."/>
            <person name="Harrison R.J."/>
        </authorList>
    </citation>
    <scope>NUCLEOTIDE SEQUENCE</scope>
    <source>
        <strain evidence="6">15-7</strain>
        <strain evidence="7">4032</strain>
        <strain evidence="8">4040</strain>
        <strain evidence="9">P415</strain>
        <strain evidence="10">P421</strain>
    </source>
</reference>
<comment type="caution">
    <text evidence="12">The sequence shown here is derived from an EMBL/GenBank/DDBJ whole genome shotgun (WGS) entry which is preliminary data.</text>
</comment>
<dbReference type="EMBL" id="RCMI01000014">
    <property type="protein sequence ID" value="KAG2942872.1"/>
    <property type="molecule type" value="Genomic_DNA"/>
</dbReference>
<dbReference type="Proteomes" id="UP000735874">
    <property type="component" value="Unassembled WGS sequence"/>
</dbReference>
<keyword evidence="2 5" id="KW-0479">Metal-binding</keyword>